<protein>
    <submittedName>
        <fullName evidence="2">Uncharacterized protein</fullName>
    </submittedName>
</protein>
<sequence>MDFALLAAVIFAALFSPLGIAAFISGMLIKVRWHATLSAAIFATIAFISTPDITSLPVGRFTTVIVGTMIGMMIAAHLSFTIKQHFQKKSKNGS</sequence>
<evidence type="ECO:0000313" key="3">
    <source>
        <dbReference type="Proteomes" id="UP000219439"/>
    </source>
</evidence>
<dbReference type="Proteomes" id="UP000219439">
    <property type="component" value="Unassembled WGS sequence"/>
</dbReference>
<keyword evidence="1" id="KW-0472">Membrane</keyword>
<reference evidence="2 3" key="1">
    <citation type="submission" date="2017-09" db="EMBL/GenBank/DDBJ databases">
        <authorList>
            <person name="Ehlers B."/>
            <person name="Leendertz F.H."/>
        </authorList>
    </citation>
    <scope>NUCLEOTIDE SEQUENCE [LARGE SCALE GENOMIC DNA]</scope>
    <source>
        <strain evidence="2 3">DSM 18289</strain>
    </source>
</reference>
<evidence type="ECO:0000313" key="2">
    <source>
        <dbReference type="EMBL" id="SNZ08545.1"/>
    </source>
</evidence>
<dbReference type="AlphaFoldDB" id="A0A285NGG1"/>
<keyword evidence="1" id="KW-1133">Transmembrane helix</keyword>
<name>A0A285NGG1_9HYPH</name>
<gene>
    <name evidence="2" type="ORF">SAMN06265368_1723</name>
</gene>
<feature type="transmembrane region" description="Helical" evidence="1">
    <location>
        <begin position="61"/>
        <end position="80"/>
    </location>
</feature>
<proteinExistence type="predicted"/>
<keyword evidence="1" id="KW-0812">Transmembrane</keyword>
<evidence type="ECO:0000256" key="1">
    <source>
        <dbReference type="SAM" id="Phobius"/>
    </source>
</evidence>
<organism evidence="2 3">
    <name type="scientific">Cohaesibacter gelatinilyticus</name>
    <dbReference type="NCBI Taxonomy" id="372072"/>
    <lineage>
        <taxon>Bacteria</taxon>
        <taxon>Pseudomonadati</taxon>
        <taxon>Pseudomonadota</taxon>
        <taxon>Alphaproteobacteria</taxon>
        <taxon>Hyphomicrobiales</taxon>
        <taxon>Cohaesibacteraceae</taxon>
    </lineage>
</organism>
<accession>A0A285NGG1</accession>
<feature type="transmembrane region" description="Helical" evidence="1">
    <location>
        <begin position="31"/>
        <end position="49"/>
    </location>
</feature>
<keyword evidence="3" id="KW-1185">Reference proteome</keyword>
<dbReference type="EMBL" id="OBEL01000001">
    <property type="protein sequence ID" value="SNZ08545.1"/>
    <property type="molecule type" value="Genomic_DNA"/>
</dbReference>
<dbReference type="RefSeq" id="WP_097152847.1">
    <property type="nucleotide sequence ID" value="NZ_OBEL01000001.1"/>
</dbReference>